<feature type="chain" id="PRO_5014928090" evidence="1">
    <location>
        <begin position="18"/>
        <end position="74"/>
    </location>
</feature>
<keyword evidence="1" id="KW-0732">Signal</keyword>
<dbReference type="EMBL" id="GGFM01011110">
    <property type="protein sequence ID" value="MBW31861.1"/>
    <property type="molecule type" value="Transcribed_RNA"/>
</dbReference>
<evidence type="ECO:0000256" key="1">
    <source>
        <dbReference type="SAM" id="SignalP"/>
    </source>
</evidence>
<reference evidence="2" key="1">
    <citation type="submission" date="2018-01" db="EMBL/GenBank/DDBJ databases">
        <title>An insight into the sialome of Amazonian anophelines.</title>
        <authorList>
            <person name="Ribeiro J.M."/>
            <person name="Scarpassa V."/>
            <person name="Calvo E."/>
        </authorList>
    </citation>
    <scope>NUCLEOTIDE SEQUENCE</scope>
    <source>
        <tissue evidence="2">Salivary glands</tissue>
    </source>
</reference>
<accession>A0A2M3ZTJ1</accession>
<organism evidence="2">
    <name type="scientific">Anopheles braziliensis</name>
    <dbReference type="NCBI Taxonomy" id="58242"/>
    <lineage>
        <taxon>Eukaryota</taxon>
        <taxon>Metazoa</taxon>
        <taxon>Ecdysozoa</taxon>
        <taxon>Arthropoda</taxon>
        <taxon>Hexapoda</taxon>
        <taxon>Insecta</taxon>
        <taxon>Pterygota</taxon>
        <taxon>Neoptera</taxon>
        <taxon>Endopterygota</taxon>
        <taxon>Diptera</taxon>
        <taxon>Nematocera</taxon>
        <taxon>Culicoidea</taxon>
        <taxon>Culicidae</taxon>
        <taxon>Anophelinae</taxon>
        <taxon>Anopheles</taxon>
    </lineage>
</organism>
<protein>
    <submittedName>
        <fullName evidence="2">Putative secreted peptide</fullName>
    </submittedName>
</protein>
<name>A0A2M3ZTJ1_9DIPT</name>
<proteinExistence type="predicted"/>
<feature type="signal peptide" evidence="1">
    <location>
        <begin position="1"/>
        <end position="17"/>
    </location>
</feature>
<sequence length="74" mass="8715">MLKLLFLSISLIIRNSAKNSDAEIVCAGRNSVKEGIVRRIHNEKNHKQHRIELLGYDDGEKWIRRARYQQSKRI</sequence>
<evidence type="ECO:0000313" key="2">
    <source>
        <dbReference type="EMBL" id="MBW31861.1"/>
    </source>
</evidence>
<dbReference type="AlphaFoldDB" id="A0A2M3ZTJ1"/>